<sequence>MEELFRIEVQKLQNALIKYWVDDNIYLTYRLDQQSERESEAYIYINYGSGDEMIDVEIVADIFLNDDGTIDITYRRMYGPIPDSFTILNSQIDDIDDENIIENYPYDSIRDKIKITKENKILKYSLSNISKELLGYEIRDPRQLTNTLISKFKRCI</sequence>
<proteinExistence type="predicted"/>
<dbReference type="Proteomes" id="UP000236316">
    <property type="component" value="Segment"/>
</dbReference>
<keyword evidence="2" id="KW-1185">Reference proteome</keyword>
<evidence type="ECO:0000313" key="1">
    <source>
        <dbReference type="EMBL" id="SNW62621.1"/>
    </source>
</evidence>
<accession>A0A2I2L531</accession>
<protein>
    <submittedName>
        <fullName evidence="1">Uncharacterized protein</fullName>
    </submittedName>
</protein>
<dbReference type="RefSeq" id="YP_009448923.1">
    <property type="nucleotide sequence ID" value="NC_036594.1"/>
</dbReference>
<dbReference type="GeneID" id="35382536"/>
<name>A0A2I2L531_9VIRU</name>
<dbReference type="EMBL" id="LT906555">
    <property type="protein sequence ID" value="SNW62621.1"/>
    <property type="molecule type" value="Genomic_DNA"/>
</dbReference>
<organism evidence="1">
    <name type="scientific">Orpheovirus IHUMI-LCC2</name>
    <dbReference type="NCBI Taxonomy" id="2023057"/>
    <lineage>
        <taxon>Viruses</taxon>
        <taxon>Varidnaviria</taxon>
        <taxon>Bamfordvirae</taxon>
        <taxon>Nucleocytoviricota</taxon>
        <taxon>Megaviricetes</taxon>
        <taxon>Pimascovirales</taxon>
        <taxon>Ocovirineae</taxon>
        <taxon>Orpheoviridae</taxon>
        <taxon>Alphaorpheovirus</taxon>
        <taxon>Alphaorpheovirus massiliense</taxon>
    </lineage>
</organism>
<reference evidence="1" key="1">
    <citation type="submission" date="2017-08" db="EMBL/GenBank/DDBJ databases">
        <authorList>
            <consortium name="Urmite Genomes"/>
        </authorList>
    </citation>
    <scope>NUCLEOTIDE SEQUENCE [LARGE SCALE GENOMIC DNA]</scope>
    <source>
        <strain evidence="1">IHUMI-LCC2</strain>
    </source>
</reference>
<gene>
    <name evidence="1" type="ORF">ORPV_717</name>
</gene>
<dbReference type="KEGG" id="vg:35382536"/>
<evidence type="ECO:0000313" key="2">
    <source>
        <dbReference type="Proteomes" id="UP000236316"/>
    </source>
</evidence>